<evidence type="ECO:0000256" key="1">
    <source>
        <dbReference type="ARBA" id="ARBA00022801"/>
    </source>
</evidence>
<dbReference type="PANTHER" id="PTHR48081:SF8">
    <property type="entry name" value="ALPHA_BETA HYDROLASE FOLD-3 DOMAIN-CONTAINING PROTEIN-RELATED"/>
    <property type="match status" value="1"/>
</dbReference>
<keyword evidence="4" id="KW-1185">Reference proteome</keyword>
<feature type="domain" description="Alpha/beta hydrolase fold-3" evidence="2">
    <location>
        <begin position="89"/>
        <end position="295"/>
    </location>
</feature>
<name>A0ABX1RGA1_9PSEU</name>
<gene>
    <name evidence="3" type="ORF">HF577_20160</name>
</gene>
<evidence type="ECO:0000313" key="4">
    <source>
        <dbReference type="Proteomes" id="UP001296706"/>
    </source>
</evidence>
<accession>A0ABX1RGA1</accession>
<evidence type="ECO:0000259" key="2">
    <source>
        <dbReference type="Pfam" id="PF07859"/>
    </source>
</evidence>
<protein>
    <submittedName>
        <fullName evidence="3">Alpha/beta hydrolase</fullName>
    </submittedName>
</protein>
<dbReference type="InterPro" id="IPR050300">
    <property type="entry name" value="GDXG_lipolytic_enzyme"/>
</dbReference>
<keyword evidence="1 3" id="KW-0378">Hydrolase</keyword>
<dbReference type="PANTHER" id="PTHR48081">
    <property type="entry name" value="AB HYDROLASE SUPERFAMILY PROTEIN C4A8.06C"/>
    <property type="match status" value="1"/>
</dbReference>
<dbReference type="Proteomes" id="UP001296706">
    <property type="component" value="Unassembled WGS sequence"/>
</dbReference>
<dbReference type="SUPFAM" id="SSF53474">
    <property type="entry name" value="alpha/beta-Hydrolases"/>
    <property type="match status" value="1"/>
</dbReference>
<reference evidence="3 4" key="1">
    <citation type="submission" date="2020-04" db="EMBL/GenBank/DDBJ databases">
        <authorList>
            <person name="Klaysubun C."/>
            <person name="Duangmal K."/>
            <person name="Lipun K."/>
        </authorList>
    </citation>
    <scope>NUCLEOTIDE SEQUENCE [LARGE SCALE GENOMIC DNA]</scope>
    <source>
        <strain evidence="3 4">JCM 11839</strain>
    </source>
</reference>
<dbReference type="InterPro" id="IPR029058">
    <property type="entry name" value="AB_hydrolase_fold"/>
</dbReference>
<evidence type="ECO:0000313" key="3">
    <source>
        <dbReference type="EMBL" id="NMH79397.1"/>
    </source>
</evidence>
<dbReference type="Gene3D" id="3.40.50.1820">
    <property type="entry name" value="alpha/beta hydrolase"/>
    <property type="match status" value="1"/>
</dbReference>
<dbReference type="RefSeq" id="WP_169397463.1">
    <property type="nucleotide sequence ID" value="NZ_BAAAJH010000001.1"/>
</dbReference>
<dbReference type="Pfam" id="PF07859">
    <property type="entry name" value="Abhydrolase_3"/>
    <property type="match status" value="1"/>
</dbReference>
<dbReference type="GO" id="GO:0016787">
    <property type="term" value="F:hydrolase activity"/>
    <property type="evidence" value="ECO:0007669"/>
    <property type="project" value="UniProtKB-KW"/>
</dbReference>
<organism evidence="3 4">
    <name type="scientific">Pseudonocardia xinjiangensis</name>
    <dbReference type="NCBI Taxonomy" id="75289"/>
    <lineage>
        <taxon>Bacteria</taxon>
        <taxon>Bacillati</taxon>
        <taxon>Actinomycetota</taxon>
        <taxon>Actinomycetes</taxon>
        <taxon>Pseudonocardiales</taxon>
        <taxon>Pseudonocardiaceae</taxon>
        <taxon>Pseudonocardia</taxon>
    </lineage>
</organism>
<comment type="caution">
    <text evidence="3">The sequence shown here is derived from an EMBL/GenBank/DDBJ whole genome shotgun (WGS) entry which is preliminary data.</text>
</comment>
<dbReference type="InterPro" id="IPR013094">
    <property type="entry name" value="AB_hydrolase_3"/>
</dbReference>
<dbReference type="EMBL" id="JAAXKY010000067">
    <property type="protein sequence ID" value="NMH79397.1"/>
    <property type="molecule type" value="Genomic_DNA"/>
</dbReference>
<sequence length="322" mass="34389">MPLPRPPFDPELEMARRTLLAGVPSSITPDMVQASRSRVAGSAVPIERLIAGRPIGVRHAEARGLATEPDVTLSVLRRHDAPQGAPVVYFMHGGGFLFGDRFSQIELVLDWIERLGVVVVTVEYRLAPENPHPAPIEDCYAGLLWTEQNAREIGGNPDFLVVAGVSGGGGLAAGLALLARDRGGPQLAGQLLMCPMLDDRNNSVSAQQFTGVGMWDQVSNATAWAALLGSEQGTDSVSPYAAPARATDLSGLPGAFVDCGSTETFRDEDVDYATRLWGAGVQAELHVWPGAFHGFDTFLPGAALSVDARRARESWLRRLITG</sequence>
<proteinExistence type="predicted"/>